<protein>
    <submittedName>
        <fullName evidence="1">Uncharacterized protein</fullName>
    </submittedName>
</protein>
<name>A0A367J461_RHIAZ</name>
<dbReference type="EMBL" id="PJQL01002282">
    <property type="protein sequence ID" value="RCH84732.1"/>
    <property type="molecule type" value="Genomic_DNA"/>
</dbReference>
<reference evidence="1 2" key="1">
    <citation type="journal article" date="2018" name="G3 (Bethesda)">
        <title>Phylogenetic and Phylogenomic Definition of Rhizopus Species.</title>
        <authorList>
            <person name="Gryganskyi A.P."/>
            <person name="Golan J."/>
            <person name="Dolatabadi S."/>
            <person name="Mondo S."/>
            <person name="Robb S."/>
            <person name="Idnurm A."/>
            <person name="Muszewska A."/>
            <person name="Steczkiewicz K."/>
            <person name="Masonjones S."/>
            <person name="Liao H.L."/>
            <person name="Gajdeczka M.T."/>
            <person name="Anike F."/>
            <person name="Vuek A."/>
            <person name="Anishchenko I.M."/>
            <person name="Voigt K."/>
            <person name="de Hoog G.S."/>
            <person name="Smith M.E."/>
            <person name="Heitman J."/>
            <person name="Vilgalys R."/>
            <person name="Stajich J.E."/>
        </authorList>
    </citation>
    <scope>NUCLEOTIDE SEQUENCE [LARGE SCALE GENOMIC DNA]</scope>
    <source>
        <strain evidence="1 2">CBS 357.93</strain>
    </source>
</reference>
<dbReference type="Proteomes" id="UP000252139">
    <property type="component" value="Unassembled WGS sequence"/>
</dbReference>
<dbReference type="AlphaFoldDB" id="A0A367J461"/>
<proteinExistence type="predicted"/>
<sequence>MATDRRNHAFTKSAWMIKLDSKNGYCEISRSELHTESERELGRSTEAFEPEVKKKTLSGILWYKQR</sequence>
<evidence type="ECO:0000313" key="2">
    <source>
        <dbReference type="Proteomes" id="UP000252139"/>
    </source>
</evidence>
<evidence type="ECO:0000313" key="1">
    <source>
        <dbReference type="EMBL" id="RCH84732.1"/>
    </source>
</evidence>
<keyword evidence="2" id="KW-1185">Reference proteome</keyword>
<gene>
    <name evidence="1" type="ORF">CU097_004733</name>
</gene>
<organism evidence="1 2">
    <name type="scientific">Rhizopus azygosporus</name>
    <name type="common">Rhizopus microsporus var. azygosporus</name>
    <dbReference type="NCBI Taxonomy" id="86630"/>
    <lineage>
        <taxon>Eukaryota</taxon>
        <taxon>Fungi</taxon>
        <taxon>Fungi incertae sedis</taxon>
        <taxon>Mucoromycota</taxon>
        <taxon>Mucoromycotina</taxon>
        <taxon>Mucoromycetes</taxon>
        <taxon>Mucorales</taxon>
        <taxon>Mucorineae</taxon>
        <taxon>Rhizopodaceae</taxon>
        <taxon>Rhizopus</taxon>
    </lineage>
</organism>
<comment type="caution">
    <text evidence="1">The sequence shown here is derived from an EMBL/GenBank/DDBJ whole genome shotgun (WGS) entry which is preliminary data.</text>
</comment>
<accession>A0A367J461</accession>